<organism evidence="3 4">
    <name type="scientific">Dermatophilus congolensis</name>
    <dbReference type="NCBI Taxonomy" id="1863"/>
    <lineage>
        <taxon>Bacteria</taxon>
        <taxon>Bacillati</taxon>
        <taxon>Actinomycetota</taxon>
        <taxon>Actinomycetes</taxon>
        <taxon>Micrococcales</taxon>
        <taxon>Dermatophilaceae</taxon>
        <taxon>Dermatophilus</taxon>
    </lineage>
</organism>
<dbReference type="GO" id="GO:0003824">
    <property type="term" value="F:catalytic activity"/>
    <property type="evidence" value="ECO:0007669"/>
    <property type="project" value="InterPro"/>
</dbReference>
<keyword evidence="1" id="KW-1133">Transmembrane helix</keyword>
<evidence type="ECO:0000256" key="1">
    <source>
        <dbReference type="SAM" id="Phobius"/>
    </source>
</evidence>
<accession>A0AA46H1H8</accession>
<keyword evidence="1" id="KW-0812">Transmembrane</keyword>
<feature type="transmembrane region" description="Helical" evidence="1">
    <location>
        <begin position="7"/>
        <end position="24"/>
    </location>
</feature>
<evidence type="ECO:0000313" key="4">
    <source>
        <dbReference type="Proteomes" id="UP000254118"/>
    </source>
</evidence>
<gene>
    <name evidence="3" type="ORF">NCTC7915_02297</name>
</gene>
<keyword evidence="1" id="KW-0472">Membrane</keyword>
<dbReference type="AlphaFoldDB" id="A0AA46H1H8"/>
<proteinExistence type="predicted"/>
<reference evidence="3 4" key="1">
    <citation type="submission" date="2018-06" db="EMBL/GenBank/DDBJ databases">
        <authorList>
            <consortium name="Pathogen Informatics"/>
            <person name="Doyle S."/>
        </authorList>
    </citation>
    <scope>NUCLEOTIDE SEQUENCE [LARGE SCALE GENOMIC DNA]</scope>
    <source>
        <strain evidence="3 4">NCTC7915</strain>
    </source>
</reference>
<feature type="transmembrane region" description="Helical" evidence="1">
    <location>
        <begin position="61"/>
        <end position="80"/>
    </location>
</feature>
<evidence type="ECO:0000259" key="2">
    <source>
        <dbReference type="Pfam" id="PF03372"/>
    </source>
</evidence>
<sequence>MRWVRGCGWGIVGIGVLVACVSLVDGEQWSFVPLLQALAPALALAAVPVALGLWWISRRQALVMAVVGVALFVPVLGDVVDRQPSVPVTVGQRPSDMLTVLSVNTYFGIEVPTTTVEQVRQLRPDVLVLVEESPTNWQGLLKAGLKEYLPYATGTVGGSSATVVATREPMSCVDIGARARCNEVVDVGSGEVEQFDMPAVRLADGTLFRGVHPWSPRLDPVNRWYRDQVGLVDWVQQRSSEQRLVMAGDFNASRSHPVFRRLLNGMVEAPSGGVPWTRTWPMGWFFPPFVQIDHVVARGFQVAAAGVLPSKVSDHAAVWAQLVRK</sequence>
<feature type="domain" description="Endonuclease/exonuclease/phosphatase" evidence="2">
    <location>
        <begin position="103"/>
        <end position="315"/>
    </location>
</feature>
<dbReference type="SUPFAM" id="SSF56219">
    <property type="entry name" value="DNase I-like"/>
    <property type="match status" value="1"/>
</dbReference>
<dbReference type="Pfam" id="PF03372">
    <property type="entry name" value="Exo_endo_phos"/>
    <property type="match status" value="1"/>
</dbReference>
<dbReference type="Proteomes" id="UP000254118">
    <property type="component" value="Unassembled WGS sequence"/>
</dbReference>
<dbReference type="EMBL" id="UFYA01000001">
    <property type="protein sequence ID" value="STD15328.1"/>
    <property type="molecule type" value="Genomic_DNA"/>
</dbReference>
<feature type="transmembrane region" description="Helical" evidence="1">
    <location>
        <begin position="30"/>
        <end position="54"/>
    </location>
</feature>
<evidence type="ECO:0000313" key="3">
    <source>
        <dbReference type="EMBL" id="STD15328.1"/>
    </source>
</evidence>
<dbReference type="InterPro" id="IPR005135">
    <property type="entry name" value="Endo/exonuclease/phosphatase"/>
</dbReference>
<dbReference type="InterPro" id="IPR036691">
    <property type="entry name" value="Endo/exonu/phosph_ase_sf"/>
</dbReference>
<dbReference type="PROSITE" id="PS51257">
    <property type="entry name" value="PROKAR_LIPOPROTEIN"/>
    <property type="match status" value="1"/>
</dbReference>
<name>A0AA46H1H8_9MICO</name>
<comment type="caution">
    <text evidence="3">The sequence shown here is derived from an EMBL/GenBank/DDBJ whole genome shotgun (WGS) entry which is preliminary data.</text>
</comment>
<dbReference type="Gene3D" id="3.60.10.10">
    <property type="entry name" value="Endonuclease/exonuclease/phosphatase"/>
    <property type="match status" value="1"/>
</dbReference>
<protein>
    <submittedName>
        <fullName evidence="3">Uncharacterized protein conserved in bacteria</fullName>
    </submittedName>
</protein>